<proteinExistence type="predicted"/>
<reference evidence="1 2" key="2">
    <citation type="submission" date="2018-09" db="EMBL/GenBank/DDBJ databases">
        <title>Giant CbK-like Caulobacter bacteriophages have genetically divergent genomes.</title>
        <authorList>
            <person name="Wilson K."/>
            <person name="Ely B."/>
        </authorList>
    </citation>
    <scope>NUCLEOTIDE SEQUENCE [LARGE SCALE GENOMIC DNA]</scope>
</reference>
<reference evidence="2" key="1">
    <citation type="submission" date="2018-07" db="EMBL/GenBank/DDBJ databases">
        <title>Giant CbK-like Caulobacter bacteriophages have genetically divergent genomes.</title>
        <authorList>
            <person name="Wilson K.M."/>
            <person name="Ely B."/>
        </authorList>
    </citation>
    <scope>NUCLEOTIDE SEQUENCE [LARGE SCALE GENOMIC DNA]</scope>
</reference>
<evidence type="ECO:0000313" key="1">
    <source>
        <dbReference type="EMBL" id="AXQ69081.1"/>
    </source>
</evidence>
<keyword evidence="2" id="KW-1185">Reference proteome</keyword>
<organism evidence="1 2">
    <name type="scientific">Caulobacter phage CcrBL9</name>
    <dbReference type="NCBI Taxonomy" id="2283270"/>
    <lineage>
        <taxon>Viruses</taxon>
        <taxon>Duplodnaviria</taxon>
        <taxon>Heunggongvirae</taxon>
        <taxon>Uroviricota</taxon>
        <taxon>Caudoviricetes</taxon>
        <taxon>Jeanschmidtviridae</taxon>
        <taxon>Bertelyvirus</taxon>
        <taxon>Bertelyvirus BL9</taxon>
    </lineage>
</organism>
<sequence>MSYDFNAHEELLAIFHADDGTAEDMLKVLRADRHNPRAGATLRVWKTLSELGLAPLVPSLQTKLILYLYVDMKDSFHGAPRL</sequence>
<name>A0A385EB02_9CAUD</name>
<accession>A0A385EB02</accession>
<evidence type="ECO:0000313" key="2">
    <source>
        <dbReference type="Proteomes" id="UP000259421"/>
    </source>
</evidence>
<gene>
    <name evidence="1" type="ORF">CcrBL9_gp057c</name>
</gene>
<dbReference type="Proteomes" id="UP000259421">
    <property type="component" value="Segment"/>
</dbReference>
<protein>
    <submittedName>
        <fullName evidence="1">Uncharacterized protein</fullName>
    </submittedName>
</protein>
<dbReference type="EMBL" id="MH588546">
    <property type="protein sequence ID" value="AXQ69081.1"/>
    <property type="molecule type" value="Genomic_DNA"/>
</dbReference>